<protein>
    <submittedName>
        <fullName evidence="1">Uncharacterized protein</fullName>
    </submittedName>
</protein>
<keyword evidence="2" id="KW-1185">Reference proteome</keyword>
<dbReference type="Proteomes" id="UP001056120">
    <property type="component" value="Linkage Group LG01"/>
</dbReference>
<reference evidence="1 2" key="2">
    <citation type="journal article" date="2022" name="Mol. Ecol. Resour.">
        <title>The genomes of chicory, endive, great burdock and yacon provide insights into Asteraceae paleo-polyploidization history and plant inulin production.</title>
        <authorList>
            <person name="Fan W."/>
            <person name="Wang S."/>
            <person name="Wang H."/>
            <person name="Wang A."/>
            <person name="Jiang F."/>
            <person name="Liu H."/>
            <person name="Zhao H."/>
            <person name="Xu D."/>
            <person name="Zhang Y."/>
        </authorList>
    </citation>
    <scope>NUCLEOTIDE SEQUENCE [LARGE SCALE GENOMIC DNA]</scope>
    <source>
        <strain evidence="2">cv. Yunnan</strain>
        <tissue evidence="1">Leaves</tissue>
    </source>
</reference>
<comment type="caution">
    <text evidence="1">The sequence shown here is derived from an EMBL/GenBank/DDBJ whole genome shotgun (WGS) entry which is preliminary data.</text>
</comment>
<accession>A0ACB9K601</accession>
<name>A0ACB9K601_9ASTR</name>
<gene>
    <name evidence="1" type="ORF">L1987_01724</name>
</gene>
<proteinExistence type="predicted"/>
<dbReference type="EMBL" id="CM042018">
    <property type="protein sequence ID" value="KAI3827644.1"/>
    <property type="molecule type" value="Genomic_DNA"/>
</dbReference>
<evidence type="ECO:0000313" key="2">
    <source>
        <dbReference type="Proteomes" id="UP001056120"/>
    </source>
</evidence>
<organism evidence="1 2">
    <name type="scientific">Smallanthus sonchifolius</name>
    <dbReference type="NCBI Taxonomy" id="185202"/>
    <lineage>
        <taxon>Eukaryota</taxon>
        <taxon>Viridiplantae</taxon>
        <taxon>Streptophyta</taxon>
        <taxon>Embryophyta</taxon>
        <taxon>Tracheophyta</taxon>
        <taxon>Spermatophyta</taxon>
        <taxon>Magnoliopsida</taxon>
        <taxon>eudicotyledons</taxon>
        <taxon>Gunneridae</taxon>
        <taxon>Pentapetalae</taxon>
        <taxon>asterids</taxon>
        <taxon>campanulids</taxon>
        <taxon>Asterales</taxon>
        <taxon>Asteraceae</taxon>
        <taxon>Asteroideae</taxon>
        <taxon>Heliantheae alliance</taxon>
        <taxon>Millerieae</taxon>
        <taxon>Smallanthus</taxon>
    </lineage>
</organism>
<evidence type="ECO:0000313" key="1">
    <source>
        <dbReference type="EMBL" id="KAI3827644.1"/>
    </source>
</evidence>
<reference evidence="2" key="1">
    <citation type="journal article" date="2022" name="Mol. Ecol. Resour.">
        <title>The genomes of chicory, endive, great burdock and yacon provide insights into Asteraceae palaeo-polyploidization history and plant inulin production.</title>
        <authorList>
            <person name="Fan W."/>
            <person name="Wang S."/>
            <person name="Wang H."/>
            <person name="Wang A."/>
            <person name="Jiang F."/>
            <person name="Liu H."/>
            <person name="Zhao H."/>
            <person name="Xu D."/>
            <person name="Zhang Y."/>
        </authorList>
    </citation>
    <scope>NUCLEOTIDE SEQUENCE [LARGE SCALE GENOMIC DNA]</scope>
    <source>
        <strain evidence="2">cv. Yunnan</strain>
    </source>
</reference>
<sequence>MGKRRRRTSSSSSATSTSYSASTSSSSSTTSEYPDAQLLFAVILAALSNHELGKPSSEGNLVIQKALDHLLLSLLSKSPNSILRSQQTLHTPLISLLPVLLNSKCSEIACSGLEIVGAASLFSIEMNEQIALDDEIVKGLVTAVASSRQSVSMAACNALLDLFTTSVGRCKLLEFSAIDNLIFCFLQVPKSSTPSVSLVMEELDGKTLFRIGFMEDEYIISLLHVVIILINDCTLEQLRKIPRGLSKILLTYLSKLWAQVHKHIPMNAVQESKRFFYLSNIRTNNLAESVFRLSMEGIFTTPSKFQEVKKSIFHNNFESFIVNHWEKSPLLIKNLSNASLHDDVFSSFSQLLRSKETVSSFLACLLQNLSSTLPISSDELDIISFLKEARENIGCPLIYQQDIRVVKTLDSKGEIHFFHRFHVPYLLNAHDILRCEEAYNDGYTFALRGMEFRFKDIAAVSEGLTSLFGQPSTGVNMYLTPPISQGLVRHRDDHCVLVCQIRGVKRWKIFPNPCPRLPRLYENVDLEGEIADEIIDLYEEFILREGDILYIPRGFPHEACTIIDDDETNGNAEFSLHLTLAIEIEPPFEWEGFVHVALHHWAHNCNLSSNISRDHSSHDLDDVAVHLMHIAVKLIDDVDPTCRKACLVGAVSSPLVTEDFLQTHQRSIFNHLLNIINSDSNFSDVFSNLEAAIRKNEDLFENLRWVRHLDQKKSMAMEDLFHLVVHQKDKVEAAFMEAKSKFCNEVVFDNVVLHYSLLLGKYRSVRKQYTDGMLALSCI</sequence>